<dbReference type="OrthoDB" id="5448633at2"/>
<dbReference type="RefSeq" id="WP_115578976.1">
    <property type="nucleotide sequence ID" value="NZ_NXLX01000008.1"/>
</dbReference>
<keyword evidence="2" id="KW-1185">Reference proteome</keyword>
<evidence type="ECO:0000313" key="1">
    <source>
        <dbReference type="EMBL" id="RDU73868.1"/>
    </source>
</evidence>
<reference evidence="1 2" key="1">
    <citation type="submission" date="2018-04" db="EMBL/GenBank/DDBJ databases">
        <title>Novel Campyloabacter and Helicobacter Species and Strains.</title>
        <authorList>
            <person name="Mannion A.J."/>
            <person name="Shen Z."/>
            <person name="Fox J.G."/>
        </authorList>
    </citation>
    <scope>NUCLEOTIDE SEQUENCE [LARGE SCALE GENOMIC DNA]</scope>
    <source>
        <strain evidence="1 2">MIT 04-9362</strain>
    </source>
</reference>
<evidence type="ECO:0000313" key="2">
    <source>
        <dbReference type="Proteomes" id="UP000256695"/>
    </source>
</evidence>
<dbReference type="AlphaFoldDB" id="A0A3D8J8W3"/>
<dbReference type="Proteomes" id="UP000256695">
    <property type="component" value="Unassembled WGS sequence"/>
</dbReference>
<accession>A0A3D8J8W3</accession>
<organism evidence="1 2">
    <name type="scientific">Helicobacter anseris</name>
    <dbReference type="NCBI Taxonomy" id="375926"/>
    <lineage>
        <taxon>Bacteria</taxon>
        <taxon>Pseudomonadati</taxon>
        <taxon>Campylobacterota</taxon>
        <taxon>Epsilonproteobacteria</taxon>
        <taxon>Campylobacterales</taxon>
        <taxon>Helicobacteraceae</taxon>
        <taxon>Helicobacter</taxon>
    </lineage>
</organism>
<dbReference type="EMBL" id="NXLX01000008">
    <property type="protein sequence ID" value="RDU73868.1"/>
    <property type="molecule type" value="Genomic_DNA"/>
</dbReference>
<evidence type="ECO:0008006" key="3">
    <source>
        <dbReference type="Google" id="ProtNLM"/>
    </source>
</evidence>
<name>A0A3D8J8W3_9HELI</name>
<sequence>MKAMHKNIILLDRDGKSLEYILKNRNDQIIVLVCEQKENIKLLIEKYSDRIQHIIDYEKLLDIQNVENIDYEIIQKMKFAQIDVETMLHRIMLNNPLAKDIYHQHLSFFIEIFKKNKIDLLISSEPNLTSPNHHIPFSLCTFLGIPCYSIGNYHYTATALANHNYPEKRLHIPYIQGTACTNAQDIIFYNLKTSNKTKKKTLKRIIKDMCLKIGGEMLTQFLVCISRFSFLQNRLGIPYSYWDKFYYFLKYKQLKKFYDKHSIQPDLQEKYIYYSIHFEPEAAIIGKTILESQITIVKMLSRALPKGWKLYVKEHPHQFMLNNEIMHYFINNLDFFKNISFYKEIMKLENVTLVSLKVSSKELLQNAEAIATFGGTISLESACYNIPAILFNPLVSVYGVLDNTLHVTSYDQLQEAIKKISVNFLKDKKVDISKINQYLANPNDKNFYSNLLATIEEHAKTIQPTGEKL</sequence>
<protein>
    <recommendedName>
        <fullName evidence="3">Capsule biosynthesis protein</fullName>
    </recommendedName>
</protein>
<proteinExistence type="predicted"/>
<gene>
    <name evidence="1" type="ORF">CQA57_04170</name>
</gene>
<comment type="caution">
    <text evidence="1">The sequence shown here is derived from an EMBL/GenBank/DDBJ whole genome shotgun (WGS) entry which is preliminary data.</text>
</comment>